<dbReference type="RefSeq" id="WP_211421226.1">
    <property type="nucleotide sequence ID" value="NZ_CACRTD010000041.1"/>
</dbReference>
<dbReference type="EMBL" id="CACRTD010000041">
    <property type="protein sequence ID" value="VYT33795.1"/>
    <property type="molecule type" value="Genomic_DNA"/>
</dbReference>
<name>A0A6N2VTM1_BACOV</name>
<dbReference type="GeneID" id="69482378"/>
<evidence type="ECO:0000313" key="1">
    <source>
        <dbReference type="EMBL" id="VYT33795.1"/>
    </source>
</evidence>
<reference evidence="1" key="1">
    <citation type="submission" date="2019-11" db="EMBL/GenBank/DDBJ databases">
        <authorList>
            <person name="Feng L."/>
        </authorList>
    </citation>
    <scope>NUCLEOTIDE SEQUENCE</scope>
    <source>
        <strain evidence="1">BovatusLFYP28</strain>
    </source>
</reference>
<organism evidence="1">
    <name type="scientific">Bacteroides ovatus</name>
    <dbReference type="NCBI Taxonomy" id="28116"/>
    <lineage>
        <taxon>Bacteria</taxon>
        <taxon>Pseudomonadati</taxon>
        <taxon>Bacteroidota</taxon>
        <taxon>Bacteroidia</taxon>
        <taxon>Bacteroidales</taxon>
        <taxon>Bacteroidaceae</taxon>
        <taxon>Bacteroides</taxon>
    </lineage>
</organism>
<protein>
    <submittedName>
        <fullName evidence="1">Uncharacterized protein</fullName>
    </submittedName>
</protein>
<sequence>MKETLLKKVKPETLEKLFSAVGDVLDEIKDAVPNKNERFRDESYTSLLVMNYDAFQTLRWHEQKKQEDKDTQDNPA</sequence>
<dbReference type="AlphaFoldDB" id="A0A6N2VTM1"/>
<accession>A0A6N2VTM1</accession>
<gene>
    <name evidence="1" type="ORF">BOLFYP28_02566</name>
</gene>
<proteinExistence type="predicted"/>